<feature type="active site" description="Charge relay system" evidence="12 13">
    <location>
        <position position="263"/>
    </location>
</feature>
<comment type="caution">
    <text evidence="17">The sequence shown here is derived from an EMBL/GenBank/DDBJ whole genome shotgun (WGS) entry which is preliminary data.</text>
</comment>
<keyword evidence="7 13" id="KW-0720">Serine protease</keyword>
<evidence type="ECO:0000256" key="10">
    <source>
        <dbReference type="ARBA" id="ARBA00023157"/>
    </source>
</evidence>
<evidence type="ECO:0000256" key="4">
    <source>
        <dbReference type="ARBA" id="ARBA00022685"/>
    </source>
</evidence>
<dbReference type="InterPro" id="IPR015500">
    <property type="entry name" value="Peptidase_S8_subtilisin-rel"/>
</dbReference>
<dbReference type="InterPro" id="IPR032815">
    <property type="entry name" value="S8_pro-domain"/>
</dbReference>
<dbReference type="Proteomes" id="UP000186922">
    <property type="component" value="Unassembled WGS sequence"/>
</dbReference>
<dbReference type="InterPro" id="IPR038466">
    <property type="entry name" value="S8_pro-domain_sf"/>
</dbReference>
<comment type="cofactor">
    <cofactor evidence="1">
        <name>Ca(2+)</name>
        <dbReference type="ChEBI" id="CHEBI:29108"/>
    </cofactor>
</comment>
<dbReference type="GO" id="GO:0016486">
    <property type="term" value="P:peptide hormone processing"/>
    <property type="evidence" value="ECO:0007669"/>
    <property type="project" value="TreeGrafter"/>
</dbReference>
<dbReference type="InterPro" id="IPR036852">
    <property type="entry name" value="Peptidase_S8/S53_dom_sf"/>
</dbReference>
<dbReference type="OrthoDB" id="300641at2759"/>
<dbReference type="SUPFAM" id="SSF54897">
    <property type="entry name" value="Protease propeptides/inhibitors"/>
    <property type="match status" value="1"/>
</dbReference>
<dbReference type="STRING" id="947166.A0A1D1URL8"/>
<evidence type="ECO:0000256" key="8">
    <source>
        <dbReference type="ARBA" id="ARBA00022837"/>
    </source>
</evidence>
<dbReference type="PANTHER" id="PTHR42884">
    <property type="entry name" value="PROPROTEIN CONVERTASE SUBTILISIN/KEXIN-RELATED"/>
    <property type="match status" value="1"/>
</dbReference>
<evidence type="ECO:0000256" key="9">
    <source>
        <dbReference type="ARBA" id="ARBA00023145"/>
    </source>
</evidence>
<dbReference type="Pfam" id="PF16470">
    <property type="entry name" value="S8_pro-domain"/>
    <property type="match status" value="1"/>
</dbReference>
<dbReference type="Gene3D" id="3.40.50.200">
    <property type="entry name" value="Peptidase S8/S53 domain"/>
    <property type="match status" value="1"/>
</dbReference>
<organism evidence="17 18">
    <name type="scientific">Ramazzottius varieornatus</name>
    <name type="common">Water bear</name>
    <name type="synonym">Tardigrade</name>
    <dbReference type="NCBI Taxonomy" id="947166"/>
    <lineage>
        <taxon>Eukaryota</taxon>
        <taxon>Metazoa</taxon>
        <taxon>Ecdysozoa</taxon>
        <taxon>Tardigrada</taxon>
        <taxon>Eutardigrada</taxon>
        <taxon>Parachela</taxon>
        <taxon>Hypsibioidea</taxon>
        <taxon>Ramazzottiidae</taxon>
        <taxon>Ramazzottius</taxon>
    </lineage>
</organism>
<comment type="similarity">
    <text evidence="2">Belongs to the peptidase S8 family. Furin subfamily.</text>
</comment>
<dbReference type="InterPro" id="IPR000209">
    <property type="entry name" value="Peptidase_S8/S53_dom"/>
</dbReference>
<dbReference type="CDD" id="cd04059">
    <property type="entry name" value="Peptidases_S8_Protein_convertases_Kexins_Furin-like"/>
    <property type="match status" value="1"/>
</dbReference>
<evidence type="ECO:0000256" key="5">
    <source>
        <dbReference type="ARBA" id="ARBA00022729"/>
    </source>
</evidence>
<proteinExistence type="inferred from homology"/>
<dbReference type="GO" id="GO:0004252">
    <property type="term" value="F:serine-type endopeptidase activity"/>
    <property type="evidence" value="ECO:0007669"/>
    <property type="project" value="UniProtKB-UniRule"/>
</dbReference>
<dbReference type="PROSITE" id="PS00137">
    <property type="entry name" value="SUBTILASE_HIS"/>
    <property type="match status" value="1"/>
</dbReference>
<dbReference type="PROSITE" id="PS00136">
    <property type="entry name" value="SUBTILASE_ASP"/>
    <property type="match status" value="1"/>
</dbReference>
<evidence type="ECO:0000256" key="14">
    <source>
        <dbReference type="SAM" id="MobiDB-lite"/>
    </source>
</evidence>
<evidence type="ECO:0000313" key="18">
    <source>
        <dbReference type="Proteomes" id="UP000186922"/>
    </source>
</evidence>
<dbReference type="Gene3D" id="3.30.70.850">
    <property type="entry name" value="Peptidase S8, pro-domain"/>
    <property type="match status" value="1"/>
</dbReference>
<feature type="active site" description="Charge relay system" evidence="12 13">
    <location>
        <position position="304"/>
    </location>
</feature>
<gene>
    <name evidence="17" type="primary">RvY_03375</name>
    <name evidence="17" type="synonym">RvY_03375.1</name>
    <name evidence="17" type="ORF">RvY_03375-1</name>
</gene>
<dbReference type="InterPro" id="IPR008979">
    <property type="entry name" value="Galactose-bd-like_sf"/>
</dbReference>
<feature type="compositionally biased region" description="Basic and acidic residues" evidence="14">
    <location>
        <begin position="287"/>
        <end position="304"/>
    </location>
</feature>
<evidence type="ECO:0000256" key="11">
    <source>
        <dbReference type="ARBA" id="ARBA00023180"/>
    </source>
</evidence>
<dbReference type="InterPro" id="IPR002884">
    <property type="entry name" value="P_dom"/>
</dbReference>
<accession>A0A1D1URL8</accession>
<evidence type="ECO:0000256" key="3">
    <source>
        <dbReference type="ARBA" id="ARBA00022670"/>
    </source>
</evidence>
<feature type="domain" description="P/Homo B" evidence="16">
    <location>
        <begin position="554"/>
        <end position="695"/>
    </location>
</feature>
<dbReference type="EMBL" id="BDGG01000001">
    <property type="protein sequence ID" value="GAU91045.1"/>
    <property type="molecule type" value="Genomic_DNA"/>
</dbReference>
<dbReference type="InterPro" id="IPR023827">
    <property type="entry name" value="Peptidase_S8_Asp-AS"/>
</dbReference>
<sequence length="721" mass="78740">MVLHSLAIIFLAVASCLIELSTFASEEKASEFGGYEWLVQIPDGVEVARELADDYDLQLVKQYHNSLGPDIYLFRQTNLGNALRVRRTADPAGADGFFPGDPRVKWAERQVAKVRQKRDFVSQKIPLQSKRWLDSRIRTSLKVDSPLSPTILLKPWDDGKLPTIDLNPNKAVLASPDVGEPPGPFDDPMWNNQWYLRVNQVPSDPSQLKFHTAFRSSRDIDGNETLPVPAFELDSMPKMVSLNVVPVWEAGYTGRGVVVTILDDGVETNHTDLVQNYDPEASTDINGEDRDPTPRYDSPEETHHGTRCAGEVAMQANNNFCGVGIAFNAKIGGIRMLDGSVTDRVEAEAFSFNNHYIDIYSSSWGPSDDGKSVEGPGLMASRALEKGITQGRNGKGVIYVWASGNGGIVADSCAYDGYASNIYTISIGSATEHGNFPIYGEICPSTMAVTYSSGSLTEGKIVSSDILNGCTAEHTGTSASAPLAAGMIALMLESNPNVTWRDVKHIIAWSADPLPLLSNPGWSRNGVGLLVSPAFGFGLLNAAKLVKTAKSWLTVPPKTKCIVRKAGVENIFLTKDRPLEVQVRTQACQGTPNEVRHLEQTELIVSLSHVQRGALRISLISPAGTKTLIAPPRYMDHSSDGLNSWPFISVHNWGEDPAGTWTVIFESHVNVTEPDFSTVGSLHSLRLVLHGSKEPVPSLSVVQKEKTDYTEILRLSKSFTR</sequence>
<keyword evidence="3 13" id="KW-0645">Protease</keyword>
<dbReference type="GO" id="GO:0043005">
    <property type="term" value="C:neuron projection"/>
    <property type="evidence" value="ECO:0007669"/>
    <property type="project" value="TreeGrafter"/>
</dbReference>
<dbReference type="GO" id="GO:0016020">
    <property type="term" value="C:membrane"/>
    <property type="evidence" value="ECO:0007669"/>
    <property type="project" value="TreeGrafter"/>
</dbReference>
<dbReference type="Pfam" id="PF00082">
    <property type="entry name" value="Peptidase_S8"/>
    <property type="match status" value="1"/>
</dbReference>
<evidence type="ECO:0000256" key="7">
    <source>
        <dbReference type="ARBA" id="ARBA00022825"/>
    </source>
</evidence>
<evidence type="ECO:0000259" key="16">
    <source>
        <dbReference type="PROSITE" id="PS51829"/>
    </source>
</evidence>
<protein>
    <recommendedName>
        <fullName evidence="16">P/Homo B domain-containing protein</fullName>
    </recommendedName>
</protein>
<dbReference type="PANTHER" id="PTHR42884:SF14">
    <property type="entry name" value="NEUROENDOCRINE CONVERTASE 1"/>
    <property type="match status" value="1"/>
</dbReference>
<dbReference type="SUPFAM" id="SSF52743">
    <property type="entry name" value="Subtilisin-like"/>
    <property type="match status" value="1"/>
</dbReference>
<dbReference type="GO" id="GO:0005615">
    <property type="term" value="C:extracellular space"/>
    <property type="evidence" value="ECO:0007669"/>
    <property type="project" value="TreeGrafter"/>
</dbReference>
<dbReference type="InterPro" id="IPR023828">
    <property type="entry name" value="Peptidase_S8_Ser-AS"/>
</dbReference>
<dbReference type="Gene3D" id="2.60.120.260">
    <property type="entry name" value="Galactose-binding domain-like"/>
    <property type="match status" value="1"/>
</dbReference>
<keyword evidence="10" id="KW-1015">Disulfide bond</keyword>
<dbReference type="InterPro" id="IPR034182">
    <property type="entry name" value="Kexin/furin"/>
</dbReference>
<dbReference type="FunFam" id="3.40.50.200:FF:000001">
    <property type="entry name" value="Furin 2, isoform B"/>
    <property type="match status" value="1"/>
</dbReference>
<dbReference type="Pfam" id="PF01483">
    <property type="entry name" value="P_proprotein"/>
    <property type="match status" value="1"/>
</dbReference>
<feature type="signal peptide" evidence="15">
    <location>
        <begin position="1"/>
        <end position="24"/>
    </location>
</feature>
<dbReference type="PROSITE" id="PS00138">
    <property type="entry name" value="SUBTILASE_SER"/>
    <property type="match status" value="1"/>
</dbReference>
<evidence type="ECO:0000256" key="15">
    <source>
        <dbReference type="SAM" id="SignalP"/>
    </source>
</evidence>
<dbReference type="InterPro" id="IPR022398">
    <property type="entry name" value="Peptidase_S8_His-AS"/>
</dbReference>
<evidence type="ECO:0000256" key="12">
    <source>
        <dbReference type="PIRSR" id="PIRSR615500-1"/>
    </source>
</evidence>
<evidence type="ECO:0000256" key="6">
    <source>
        <dbReference type="ARBA" id="ARBA00022801"/>
    </source>
</evidence>
<keyword evidence="5 15" id="KW-0732">Signal</keyword>
<evidence type="ECO:0000256" key="1">
    <source>
        <dbReference type="ARBA" id="ARBA00001913"/>
    </source>
</evidence>
<dbReference type="AlphaFoldDB" id="A0A1D1URL8"/>
<keyword evidence="6 13" id="KW-0378">Hydrolase</keyword>
<dbReference type="PROSITE" id="PS51892">
    <property type="entry name" value="SUBTILASE"/>
    <property type="match status" value="1"/>
</dbReference>
<dbReference type="FunFam" id="2.60.120.260:FF:000006">
    <property type="entry name" value="Proprotein convertase subtilisin/kexin type 5"/>
    <property type="match status" value="1"/>
</dbReference>
<feature type="chain" id="PRO_5008897546" description="P/Homo B domain-containing protein" evidence="15">
    <location>
        <begin position="25"/>
        <end position="721"/>
    </location>
</feature>
<evidence type="ECO:0000256" key="13">
    <source>
        <dbReference type="PROSITE-ProRule" id="PRU01240"/>
    </source>
</evidence>
<feature type="active site" description="Charge relay system" evidence="12 13">
    <location>
        <position position="478"/>
    </location>
</feature>
<evidence type="ECO:0000256" key="2">
    <source>
        <dbReference type="ARBA" id="ARBA00005325"/>
    </source>
</evidence>
<dbReference type="GO" id="GO:0012505">
    <property type="term" value="C:endomembrane system"/>
    <property type="evidence" value="ECO:0007669"/>
    <property type="project" value="UniProtKB-ARBA"/>
</dbReference>
<dbReference type="GO" id="GO:0005737">
    <property type="term" value="C:cytoplasm"/>
    <property type="evidence" value="ECO:0007669"/>
    <property type="project" value="UniProtKB-ARBA"/>
</dbReference>
<keyword evidence="4" id="KW-0165">Cleavage on pair of basic residues</keyword>
<keyword evidence="9" id="KW-0865">Zymogen</keyword>
<reference evidence="17 18" key="1">
    <citation type="journal article" date="2016" name="Nat. Commun.">
        <title>Extremotolerant tardigrade genome and improved radiotolerance of human cultured cells by tardigrade-unique protein.</title>
        <authorList>
            <person name="Hashimoto T."/>
            <person name="Horikawa D.D."/>
            <person name="Saito Y."/>
            <person name="Kuwahara H."/>
            <person name="Kozuka-Hata H."/>
            <person name="Shin-I T."/>
            <person name="Minakuchi Y."/>
            <person name="Ohishi K."/>
            <person name="Motoyama A."/>
            <person name="Aizu T."/>
            <person name="Enomoto A."/>
            <person name="Kondo K."/>
            <person name="Tanaka S."/>
            <person name="Hara Y."/>
            <person name="Koshikawa S."/>
            <person name="Sagara H."/>
            <person name="Miura T."/>
            <person name="Yokobori S."/>
            <person name="Miyagawa K."/>
            <person name="Suzuki Y."/>
            <person name="Kubo T."/>
            <person name="Oyama M."/>
            <person name="Kohara Y."/>
            <person name="Fujiyama A."/>
            <person name="Arakawa K."/>
            <person name="Katayama T."/>
            <person name="Toyoda A."/>
            <person name="Kunieda T."/>
        </authorList>
    </citation>
    <scope>NUCLEOTIDE SEQUENCE [LARGE SCALE GENOMIC DNA]</scope>
    <source>
        <strain evidence="17 18">YOKOZUNA-1</strain>
    </source>
</reference>
<keyword evidence="11" id="KW-0325">Glycoprotein</keyword>
<dbReference type="PROSITE" id="PS51829">
    <property type="entry name" value="P_HOMO_B"/>
    <property type="match status" value="1"/>
</dbReference>
<dbReference type="SUPFAM" id="SSF49785">
    <property type="entry name" value="Galactose-binding domain-like"/>
    <property type="match status" value="1"/>
</dbReference>
<keyword evidence="18" id="KW-1185">Reference proteome</keyword>
<name>A0A1D1URL8_RAMVA</name>
<evidence type="ECO:0000313" key="17">
    <source>
        <dbReference type="EMBL" id="GAU91045.1"/>
    </source>
</evidence>
<dbReference type="PRINTS" id="PR00723">
    <property type="entry name" value="SUBTILISIN"/>
</dbReference>
<feature type="region of interest" description="Disordered" evidence="14">
    <location>
        <begin position="270"/>
        <end position="304"/>
    </location>
</feature>
<keyword evidence="8" id="KW-0106">Calcium</keyword>